<sequence>MDPSTCERIAQSLQVLATDGSDTVDRSLLLEALGRLDPCWTDEDLLKILRAAGIAEDAPISCEAFTRWLFDESRQPVATSSSALDLAKQRFPQTVEFLTDVEGNWEYMVHFVSLSHVLFWDGEAGRRCTRREVQRDVTSGVVWCV</sequence>
<evidence type="ECO:0000313" key="1">
    <source>
        <dbReference type="EMBL" id="OLQ06017.1"/>
    </source>
</evidence>
<evidence type="ECO:0008006" key="3">
    <source>
        <dbReference type="Google" id="ProtNLM"/>
    </source>
</evidence>
<dbReference type="EMBL" id="LSRX01000170">
    <property type="protein sequence ID" value="OLQ06017.1"/>
    <property type="molecule type" value="Genomic_DNA"/>
</dbReference>
<evidence type="ECO:0000313" key="2">
    <source>
        <dbReference type="Proteomes" id="UP000186817"/>
    </source>
</evidence>
<keyword evidence="2" id="KW-1185">Reference proteome</keyword>
<dbReference type="SUPFAM" id="SSF47473">
    <property type="entry name" value="EF-hand"/>
    <property type="match status" value="1"/>
</dbReference>
<gene>
    <name evidence="1" type="ORF">AK812_SmicGene10739</name>
</gene>
<organism evidence="1 2">
    <name type="scientific">Symbiodinium microadriaticum</name>
    <name type="common">Dinoflagellate</name>
    <name type="synonym">Zooxanthella microadriatica</name>
    <dbReference type="NCBI Taxonomy" id="2951"/>
    <lineage>
        <taxon>Eukaryota</taxon>
        <taxon>Sar</taxon>
        <taxon>Alveolata</taxon>
        <taxon>Dinophyceae</taxon>
        <taxon>Suessiales</taxon>
        <taxon>Symbiodiniaceae</taxon>
        <taxon>Symbiodinium</taxon>
    </lineage>
</organism>
<name>A0A1Q9EF70_SYMMI</name>
<proteinExistence type="predicted"/>
<accession>A0A1Q9EF70</accession>
<comment type="caution">
    <text evidence="1">The sequence shown here is derived from an EMBL/GenBank/DDBJ whole genome shotgun (WGS) entry which is preliminary data.</text>
</comment>
<dbReference type="AlphaFoldDB" id="A0A1Q9EF70"/>
<protein>
    <recommendedName>
        <fullName evidence="3">EF-hand domain-containing protein</fullName>
    </recommendedName>
</protein>
<dbReference type="InterPro" id="IPR011992">
    <property type="entry name" value="EF-hand-dom_pair"/>
</dbReference>
<reference evidence="1 2" key="1">
    <citation type="submission" date="2016-02" db="EMBL/GenBank/DDBJ databases">
        <title>Genome analysis of coral dinoflagellate symbionts highlights evolutionary adaptations to a symbiotic lifestyle.</title>
        <authorList>
            <person name="Aranda M."/>
            <person name="Li Y."/>
            <person name="Liew Y.J."/>
            <person name="Baumgarten S."/>
            <person name="Simakov O."/>
            <person name="Wilson M."/>
            <person name="Piel J."/>
            <person name="Ashoor H."/>
            <person name="Bougouffa S."/>
            <person name="Bajic V.B."/>
            <person name="Ryu T."/>
            <person name="Ravasi T."/>
            <person name="Bayer T."/>
            <person name="Micklem G."/>
            <person name="Kim H."/>
            <person name="Bhak J."/>
            <person name="Lajeunesse T.C."/>
            <person name="Voolstra C.R."/>
        </authorList>
    </citation>
    <scope>NUCLEOTIDE SEQUENCE [LARGE SCALE GENOMIC DNA]</scope>
    <source>
        <strain evidence="1 2">CCMP2467</strain>
    </source>
</reference>
<dbReference type="Proteomes" id="UP000186817">
    <property type="component" value="Unassembled WGS sequence"/>
</dbReference>